<dbReference type="Pfam" id="PF02096">
    <property type="entry name" value="60KD_IMP"/>
    <property type="match status" value="1"/>
</dbReference>
<evidence type="ECO:0000256" key="10">
    <source>
        <dbReference type="SAM" id="Phobius"/>
    </source>
</evidence>
<evidence type="ECO:0000313" key="13">
    <source>
        <dbReference type="Proteomes" id="UP000229315"/>
    </source>
</evidence>
<name>A0A2H0UF76_9BACT</name>
<dbReference type="NCBIfam" id="TIGR03592">
    <property type="entry name" value="yidC_oxa1_cterm"/>
    <property type="match status" value="1"/>
</dbReference>
<evidence type="ECO:0000256" key="6">
    <source>
        <dbReference type="ARBA" id="ARBA00022989"/>
    </source>
</evidence>
<dbReference type="GO" id="GO:0015031">
    <property type="term" value="P:protein transport"/>
    <property type="evidence" value="ECO:0007669"/>
    <property type="project" value="UniProtKB-KW"/>
</dbReference>
<evidence type="ECO:0000256" key="1">
    <source>
        <dbReference type="ARBA" id="ARBA00004651"/>
    </source>
</evidence>
<accession>A0A2H0UF76</accession>
<comment type="similarity">
    <text evidence="9">Belongs to the OXA1/ALB3/YidC family.</text>
</comment>
<evidence type="ECO:0000256" key="2">
    <source>
        <dbReference type="ARBA" id="ARBA00022448"/>
    </source>
</evidence>
<dbReference type="CDD" id="cd20070">
    <property type="entry name" value="5TM_YidC_Alb3"/>
    <property type="match status" value="1"/>
</dbReference>
<feature type="transmembrane region" description="Helical" evidence="10">
    <location>
        <begin position="14"/>
        <end position="41"/>
    </location>
</feature>
<dbReference type="InterPro" id="IPR047196">
    <property type="entry name" value="YidC_ALB_C"/>
</dbReference>
<comment type="subcellular location">
    <subcellularLocation>
        <location evidence="1">Cell membrane</location>
        <topology evidence="1">Multi-pass membrane protein</topology>
    </subcellularLocation>
    <subcellularLocation>
        <location evidence="9">Membrane</location>
        <topology evidence="9">Multi-pass membrane protein</topology>
    </subcellularLocation>
</comment>
<keyword evidence="5" id="KW-0653">Protein transport</keyword>
<protein>
    <recommendedName>
        <fullName evidence="11">Membrane insertase YidC/Oxa/ALB C-terminal domain-containing protein</fullName>
    </recommendedName>
</protein>
<evidence type="ECO:0000256" key="5">
    <source>
        <dbReference type="ARBA" id="ARBA00022927"/>
    </source>
</evidence>
<evidence type="ECO:0000256" key="8">
    <source>
        <dbReference type="ARBA" id="ARBA00023186"/>
    </source>
</evidence>
<keyword evidence="4 9" id="KW-0812">Transmembrane</keyword>
<dbReference type="AlphaFoldDB" id="A0A2H0UF76"/>
<organism evidence="12 13">
    <name type="scientific">Candidatus Kaiserbacteria bacterium CG10_big_fil_rev_8_21_14_0_10_45_20</name>
    <dbReference type="NCBI Taxonomy" id="1974607"/>
    <lineage>
        <taxon>Bacteria</taxon>
        <taxon>Candidatus Kaiseribacteriota</taxon>
    </lineage>
</organism>
<dbReference type="PANTHER" id="PTHR12428">
    <property type="entry name" value="OXA1"/>
    <property type="match status" value="1"/>
</dbReference>
<feature type="domain" description="Membrane insertase YidC/Oxa/ALB C-terminal" evidence="11">
    <location>
        <begin position="31"/>
        <end position="235"/>
    </location>
</feature>
<keyword evidence="6 10" id="KW-1133">Transmembrane helix</keyword>
<feature type="transmembrane region" description="Helical" evidence="10">
    <location>
        <begin position="93"/>
        <end position="117"/>
    </location>
</feature>
<keyword evidence="8" id="KW-0143">Chaperone</keyword>
<comment type="caution">
    <text evidence="12">The sequence shown here is derived from an EMBL/GenBank/DDBJ whole genome shotgun (WGS) entry which is preliminary data.</text>
</comment>
<proteinExistence type="inferred from homology"/>
<gene>
    <name evidence="12" type="ORF">COU15_02775</name>
</gene>
<dbReference type="Proteomes" id="UP000229315">
    <property type="component" value="Unassembled WGS sequence"/>
</dbReference>
<keyword evidence="7 10" id="KW-0472">Membrane</keyword>
<dbReference type="GO" id="GO:0005886">
    <property type="term" value="C:plasma membrane"/>
    <property type="evidence" value="ECO:0007669"/>
    <property type="project" value="UniProtKB-SubCell"/>
</dbReference>
<evidence type="ECO:0000256" key="4">
    <source>
        <dbReference type="ARBA" id="ARBA00022692"/>
    </source>
</evidence>
<feature type="transmembrane region" description="Helical" evidence="10">
    <location>
        <begin position="198"/>
        <end position="227"/>
    </location>
</feature>
<reference evidence="13" key="1">
    <citation type="submission" date="2017-09" db="EMBL/GenBank/DDBJ databases">
        <title>Depth-based differentiation of microbial function through sediment-hosted aquifers and enrichment of novel symbionts in the deep terrestrial subsurface.</title>
        <authorList>
            <person name="Probst A.J."/>
            <person name="Ladd B."/>
            <person name="Jarett J.K."/>
            <person name="Geller-Mcgrath D.E."/>
            <person name="Sieber C.M.K."/>
            <person name="Emerson J.B."/>
            <person name="Anantharaman K."/>
            <person name="Thomas B.C."/>
            <person name="Malmstrom R."/>
            <person name="Stieglmeier M."/>
            <person name="Klingl A."/>
            <person name="Woyke T."/>
            <person name="Ryan C.M."/>
            <person name="Banfield J.F."/>
        </authorList>
    </citation>
    <scope>NUCLEOTIDE SEQUENCE [LARGE SCALE GENOMIC DNA]</scope>
</reference>
<dbReference type="GO" id="GO:0051205">
    <property type="term" value="P:protein insertion into membrane"/>
    <property type="evidence" value="ECO:0007669"/>
    <property type="project" value="TreeGrafter"/>
</dbReference>
<evidence type="ECO:0000259" key="11">
    <source>
        <dbReference type="Pfam" id="PF02096"/>
    </source>
</evidence>
<keyword evidence="3" id="KW-1003">Cell membrane</keyword>
<sequence>MISNLFSTFIYQPIYNALVFLVGVVPGGDVGIAIIILTILIKLILFPLSKKAIQTQIVMREIDPELKQLREDFKDNKEELARKTMALFKDKKINPFASIFLILIQLPIIFGLYFVFFNEGKDGGFDGSLLYNFISIPEVFSFSFMGIIELTGKSIVLALIVAITQYYIARLMSPKAPETKGTSLKDDFQRSMHLQMRYVFPVIIGLVAYFISAAVALYLAVSNLFALGQEIMVKRMRDRSIEKPEAL</sequence>
<evidence type="ECO:0000256" key="7">
    <source>
        <dbReference type="ARBA" id="ARBA00023136"/>
    </source>
</evidence>
<dbReference type="GO" id="GO:0032977">
    <property type="term" value="F:membrane insertase activity"/>
    <property type="evidence" value="ECO:0007669"/>
    <property type="project" value="InterPro"/>
</dbReference>
<dbReference type="InterPro" id="IPR001708">
    <property type="entry name" value="YidC/ALB3/OXA1/COX18"/>
</dbReference>
<evidence type="ECO:0000313" key="12">
    <source>
        <dbReference type="EMBL" id="PIR85073.1"/>
    </source>
</evidence>
<evidence type="ECO:0000256" key="9">
    <source>
        <dbReference type="RuleBase" id="RU003945"/>
    </source>
</evidence>
<keyword evidence="2" id="KW-0813">Transport</keyword>
<dbReference type="InterPro" id="IPR028055">
    <property type="entry name" value="YidC/Oxa/ALB_C"/>
</dbReference>
<dbReference type="PANTHER" id="PTHR12428:SF65">
    <property type="entry name" value="CYTOCHROME C OXIDASE ASSEMBLY PROTEIN COX18, MITOCHONDRIAL"/>
    <property type="match status" value="1"/>
</dbReference>
<evidence type="ECO:0000256" key="3">
    <source>
        <dbReference type="ARBA" id="ARBA00022475"/>
    </source>
</evidence>
<dbReference type="EMBL" id="PFBH01000016">
    <property type="protein sequence ID" value="PIR85073.1"/>
    <property type="molecule type" value="Genomic_DNA"/>
</dbReference>